<accession>A0A9P4Y7A9</accession>
<protein>
    <submittedName>
        <fullName evidence="1">Uncharacterized protein</fullName>
    </submittedName>
</protein>
<dbReference type="RefSeq" id="XP_040778834.1">
    <property type="nucleotide sequence ID" value="XM_040914991.1"/>
</dbReference>
<evidence type="ECO:0000313" key="1">
    <source>
        <dbReference type="EMBL" id="KAF3767873.1"/>
    </source>
</evidence>
<dbReference type="GeneID" id="63832120"/>
<dbReference type="Proteomes" id="UP000803844">
    <property type="component" value="Unassembled WGS sequence"/>
</dbReference>
<reference evidence="1" key="1">
    <citation type="journal article" date="2020" name="Phytopathology">
        <title>Genome sequence of the chestnut blight fungus Cryphonectria parasitica EP155: A fundamental resource for an archetypical invasive plant pathogen.</title>
        <authorList>
            <person name="Crouch J.A."/>
            <person name="Dawe A."/>
            <person name="Aerts A."/>
            <person name="Barry K."/>
            <person name="Churchill A.C.L."/>
            <person name="Grimwood J."/>
            <person name="Hillman B."/>
            <person name="Milgroom M.G."/>
            <person name="Pangilinan J."/>
            <person name="Smith M."/>
            <person name="Salamov A."/>
            <person name="Schmutz J."/>
            <person name="Yadav J."/>
            <person name="Grigoriev I.V."/>
            <person name="Nuss D."/>
        </authorList>
    </citation>
    <scope>NUCLEOTIDE SEQUENCE</scope>
    <source>
        <strain evidence="1">EP155</strain>
    </source>
</reference>
<organism evidence="1 2">
    <name type="scientific">Cryphonectria parasitica (strain ATCC 38755 / EP155)</name>
    <dbReference type="NCBI Taxonomy" id="660469"/>
    <lineage>
        <taxon>Eukaryota</taxon>
        <taxon>Fungi</taxon>
        <taxon>Dikarya</taxon>
        <taxon>Ascomycota</taxon>
        <taxon>Pezizomycotina</taxon>
        <taxon>Sordariomycetes</taxon>
        <taxon>Sordariomycetidae</taxon>
        <taxon>Diaporthales</taxon>
        <taxon>Cryphonectriaceae</taxon>
        <taxon>Cryphonectria-Endothia species complex</taxon>
        <taxon>Cryphonectria</taxon>
    </lineage>
</organism>
<comment type="caution">
    <text evidence="1">The sequence shown here is derived from an EMBL/GenBank/DDBJ whole genome shotgun (WGS) entry which is preliminary data.</text>
</comment>
<proteinExistence type="predicted"/>
<keyword evidence="2" id="KW-1185">Reference proteome</keyword>
<dbReference type="EMBL" id="MU032346">
    <property type="protein sequence ID" value="KAF3767873.1"/>
    <property type="molecule type" value="Genomic_DNA"/>
</dbReference>
<evidence type="ECO:0000313" key="2">
    <source>
        <dbReference type="Proteomes" id="UP000803844"/>
    </source>
</evidence>
<gene>
    <name evidence="1" type="ORF">M406DRAFT_102142</name>
</gene>
<sequence>MNLLGWVYFFFSFVGDILRPPLANGTISSKAANSEEIEREERGYFGFFRHTERTLGRQRRQGLLPAVQTDSNDFPFLSERIF</sequence>
<name>A0A9P4Y7A9_CRYP1</name>
<dbReference type="AlphaFoldDB" id="A0A9P4Y7A9"/>